<dbReference type="Proteomes" id="UP000076154">
    <property type="component" value="Unassembled WGS sequence"/>
</dbReference>
<name>A0A369J4D7_HYPMA</name>
<proteinExistence type="predicted"/>
<accession>A0A369J4D7</accession>
<dbReference type="EMBL" id="LUEZ02000122">
    <property type="protein sequence ID" value="RDB16891.1"/>
    <property type="molecule type" value="Genomic_DNA"/>
</dbReference>
<reference evidence="1" key="1">
    <citation type="submission" date="2018-04" db="EMBL/GenBank/DDBJ databases">
        <title>Whole genome sequencing of Hypsizygus marmoreus.</title>
        <authorList>
            <person name="Choi I.-G."/>
            <person name="Min B."/>
            <person name="Kim J.-G."/>
            <person name="Kim S."/>
            <person name="Oh Y.-L."/>
            <person name="Kong W.-S."/>
            <person name="Park H."/>
            <person name="Jeong J."/>
            <person name="Song E.-S."/>
        </authorList>
    </citation>
    <scope>NUCLEOTIDE SEQUENCE [LARGE SCALE GENOMIC DNA]</scope>
    <source>
        <strain evidence="1">51987-8</strain>
    </source>
</reference>
<protein>
    <submittedName>
        <fullName evidence="1">Uncharacterized protein</fullName>
    </submittedName>
</protein>
<organism evidence="1 2">
    <name type="scientific">Hypsizygus marmoreus</name>
    <name type="common">White beech mushroom</name>
    <name type="synonym">Agaricus marmoreus</name>
    <dbReference type="NCBI Taxonomy" id="39966"/>
    <lineage>
        <taxon>Eukaryota</taxon>
        <taxon>Fungi</taxon>
        <taxon>Dikarya</taxon>
        <taxon>Basidiomycota</taxon>
        <taxon>Agaricomycotina</taxon>
        <taxon>Agaricomycetes</taxon>
        <taxon>Agaricomycetidae</taxon>
        <taxon>Agaricales</taxon>
        <taxon>Tricholomatineae</taxon>
        <taxon>Lyophyllaceae</taxon>
        <taxon>Hypsizygus</taxon>
    </lineage>
</organism>
<dbReference type="AlphaFoldDB" id="A0A369J4D7"/>
<dbReference type="InParanoid" id="A0A369J4D7"/>
<evidence type="ECO:0000313" key="2">
    <source>
        <dbReference type="Proteomes" id="UP000076154"/>
    </source>
</evidence>
<gene>
    <name evidence="1" type="ORF">Hypma_002429</name>
</gene>
<comment type="caution">
    <text evidence="1">The sequence shown here is derived from an EMBL/GenBank/DDBJ whole genome shotgun (WGS) entry which is preliminary data.</text>
</comment>
<keyword evidence="2" id="KW-1185">Reference proteome</keyword>
<evidence type="ECO:0000313" key="1">
    <source>
        <dbReference type="EMBL" id="RDB16891.1"/>
    </source>
</evidence>
<sequence>MELATEEHQFQVLYIDMFMTKEEEQQLEPTKLLLMISENVLNDEAIEDLEGQQKRSGQRL</sequence>